<dbReference type="EMBL" id="OANT01000006">
    <property type="protein sequence ID" value="SNX45803.1"/>
    <property type="molecule type" value="Genomic_DNA"/>
</dbReference>
<dbReference type="PROSITE" id="PS50949">
    <property type="entry name" value="HTH_GNTR"/>
    <property type="match status" value="1"/>
</dbReference>
<dbReference type="SMART" id="SM00345">
    <property type="entry name" value="HTH_GNTR"/>
    <property type="match status" value="1"/>
</dbReference>
<dbReference type="Pfam" id="PF07729">
    <property type="entry name" value="FCD"/>
    <property type="match status" value="1"/>
</dbReference>
<dbReference type="Gene3D" id="1.20.120.530">
    <property type="entry name" value="GntR ligand-binding domain-like"/>
    <property type="match status" value="1"/>
</dbReference>
<dbReference type="SMART" id="SM00895">
    <property type="entry name" value="FCD"/>
    <property type="match status" value="1"/>
</dbReference>
<dbReference type="Gene3D" id="1.10.10.10">
    <property type="entry name" value="Winged helix-like DNA-binding domain superfamily/Winged helix DNA-binding domain"/>
    <property type="match status" value="1"/>
</dbReference>
<keyword evidence="1" id="KW-0805">Transcription regulation</keyword>
<dbReference type="AlphaFoldDB" id="A0A240EC14"/>
<dbReference type="PANTHER" id="PTHR43537">
    <property type="entry name" value="TRANSCRIPTIONAL REGULATOR, GNTR FAMILY"/>
    <property type="match status" value="1"/>
</dbReference>
<dbReference type="InterPro" id="IPR036390">
    <property type="entry name" value="WH_DNA-bd_sf"/>
</dbReference>
<evidence type="ECO:0000259" key="4">
    <source>
        <dbReference type="PROSITE" id="PS50949"/>
    </source>
</evidence>
<sequence>MRILRPYSFLIFSNMPSEKSFEVIHKGNLSDSVYDALRQALIDGQYEPGDRLRPTQIAKAMGVSITPVREAIFRLVSDQALQIKAATSIYVPILTHEQLQEIQRIRFLLEGEAAAMAAIKITPEELQALENIQDQFQKIVPVDSKKAAELNKLFHFGVINAAHSPLISKTLENMWIMMGPILRSFHVNTPRKELESDQHYHFYVLDALRNHDADAARKAIQDDIEWGKTMLNWTAEV</sequence>
<evidence type="ECO:0000313" key="5">
    <source>
        <dbReference type="EMBL" id="SNX45803.1"/>
    </source>
</evidence>
<gene>
    <name evidence="5" type="ORF">SAMN05421731_10638</name>
</gene>
<evidence type="ECO:0000313" key="6">
    <source>
        <dbReference type="Proteomes" id="UP000219042"/>
    </source>
</evidence>
<dbReference type="Pfam" id="PF00392">
    <property type="entry name" value="GntR"/>
    <property type="match status" value="1"/>
</dbReference>
<keyword evidence="3" id="KW-0804">Transcription</keyword>
<dbReference type="PANTHER" id="PTHR43537:SF39">
    <property type="entry name" value="HTH-TYPE TRANSCRIPTIONAL REGULATOR MCBR"/>
    <property type="match status" value="1"/>
</dbReference>
<dbReference type="InterPro" id="IPR036388">
    <property type="entry name" value="WH-like_DNA-bd_sf"/>
</dbReference>
<name>A0A240EC14_9GAMM</name>
<keyword evidence="6" id="KW-1185">Reference proteome</keyword>
<keyword evidence="2" id="KW-0238">DNA-binding</keyword>
<organism evidence="5 6">
    <name type="scientific">Acinetobacter puyangensis</name>
    <dbReference type="NCBI Taxonomy" id="1096779"/>
    <lineage>
        <taxon>Bacteria</taxon>
        <taxon>Pseudomonadati</taxon>
        <taxon>Pseudomonadota</taxon>
        <taxon>Gammaproteobacteria</taxon>
        <taxon>Moraxellales</taxon>
        <taxon>Moraxellaceae</taxon>
        <taxon>Acinetobacter</taxon>
    </lineage>
</organism>
<evidence type="ECO:0000256" key="1">
    <source>
        <dbReference type="ARBA" id="ARBA00023015"/>
    </source>
</evidence>
<reference evidence="6" key="1">
    <citation type="submission" date="2016-09" db="EMBL/GenBank/DDBJ databases">
        <authorList>
            <person name="Varghese N."/>
            <person name="Submissions S."/>
        </authorList>
    </citation>
    <scope>NUCLEOTIDE SEQUENCE [LARGE SCALE GENOMIC DNA]</scope>
    <source>
        <strain evidence="6">ANC 4466</strain>
    </source>
</reference>
<protein>
    <submittedName>
        <fullName evidence="5">Transcriptional regulator, GntR family</fullName>
    </submittedName>
</protein>
<dbReference type="SUPFAM" id="SSF46785">
    <property type="entry name" value="Winged helix' DNA-binding domain"/>
    <property type="match status" value="1"/>
</dbReference>
<feature type="domain" description="HTH gntR-type" evidence="4">
    <location>
        <begin position="27"/>
        <end position="94"/>
    </location>
</feature>
<dbReference type="InterPro" id="IPR008920">
    <property type="entry name" value="TF_FadR/GntR_C"/>
</dbReference>
<dbReference type="GO" id="GO:0003700">
    <property type="term" value="F:DNA-binding transcription factor activity"/>
    <property type="evidence" value="ECO:0007669"/>
    <property type="project" value="InterPro"/>
</dbReference>
<dbReference type="InterPro" id="IPR011711">
    <property type="entry name" value="GntR_C"/>
</dbReference>
<dbReference type="GO" id="GO:0003677">
    <property type="term" value="F:DNA binding"/>
    <property type="evidence" value="ECO:0007669"/>
    <property type="project" value="UniProtKB-KW"/>
</dbReference>
<dbReference type="SUPFAM" id="SSF48008">
    <property type="entry name" value="GntR ligand-binding domain-like"/>
    <property type="match status" value="1"/>
</dbReference>
<evidence type="ECO:0000256" key="3">
    <source>
        <dbReference type="ARBA" id="ARBA00023163"/>
    </source>
</evidence>
<dbReference type="InterPro" id="IPR000524">
    <property type="entry name" value="Tscrpt_reg_HTH_GntR"/>
</dbReference>
<accession>A0A240EC14</accession>
<dbReference type="Proteomes" id="UP000219042">
    <property type="component" value="Unassembled WGS sequence"/>
</dbReference>
<proteinExistence type="predicted"/>
<evidence type="ECO:0000256" key="2">
    <source>
        <dbReference type="ARBA" id="ARBA00023125"/>
    </source>
</evidence>